<dbReference type="EMBL" id="JAAAUB010000010">
    <property type="protein sequence ID" value="NMH17002.1"/>
    <property type="molecule type" value="Genomic_DNA"/>
</dbReference>
<evidence type="ECO:0000313" key="1">
    <source>
        <dbReference type="EMBL" id="NMH17002.1"/>
    </source>
</evidence>
<proteinExistence type="predicted"/>
<organism evidence="1 2">
    <name type="scientific">Tepidiphilus baoligensis</name>
    <dbReference type="NCBI Taxonomy" id="2698687"/>
    <lineage>
        <taxon>Bacteria</taxon>
        <taxon>Pseudomonadati</taxon>
        <taxon>Pseudomonadota</taxon>
        <taxon>Hydrogenophilia</taxon>
        <taxon>Hydrogenophilales</taxon>
        <taxon>Hydrogenophilaceae</taxon>
        <taxon>Tepidiphilus</taxon>
    </lineage>
</organism>
<accession>A0ABX1QM33</accession>
<gene>
    <name evidence="1" type="ORF">GV368_07815</name>
</gene>
<comment type="caution">
    <text evidence="1">The sequence shown here is derived from an EMBL/GenBank/DDBJ whole genome shotgun (WGS) entry which is preliminary data.</text>
</comment>
<keyword evidence="2" id="KW-1185">Reference proteome</keyword>
<name>A0ABX1QM33_9PROT</name>
<protein>
    <submittedName>
        <fullName evidence="1">2OG-Fe(II) oxygenase</fullName>
    </submittedName>
</protein>
<dbReference type="Proteomes" id="UP000669605">
    <property type="component" value="Unassembled WGS sequence"/>
</dbReference>
<reference evidence="1 2" key="1">
    <citation type="journal article" date="2020" name="Curr. Microbiol.">
        <title>Tepidiphilus baoligensis sp. nov., a Novel Bacterium of the Family Hydrogenophilaceae Isolated from an Oil Reservoir.</title>
        <authorList>
            <person name="Zhang X."/>
            <person name="Wang G."/>
            <person name="Ma X."/>
            <person name="Yu J."/>
            <person name="You J."/>
            <person name="Xue Y."/>
            <person name="Ma Y."/>
        </authorList>
    </citation>
    <scope>NUCLEOTIDE SEQUENCE [LARGE SCALE GENOMIC DNA]</scope>
    <source>
        <strain evidence="1 2">B18-69</strain>
    </source>
</reference>
<sequence>MADHVRRALAAAHREDNPYPHWILRDVLPLQTGKALAELPLTPPAPGDIQGRRETINDKRIFASEENRARFPVLDDLARSFQEQATVAALEAQCGCSLEGGFLRIEYCLDTDGFWLEPHTDIGAKMFTMLVYLSEHPDAEHWGTDIFDAHGKLVKRASGAFNTGLIFIPAANTWHGFEHRPIRGIRRTLIINYVRPESRSRHELAFPSEPVRWGT</sequence>
<evidence type="ECO:0000313" key="2">
    <source>
        <dbReference type="Proteomes" id="UP000669605"/>
    </source>
</evidence>
<dbReference type="Gene3D" id="2.60.120.620">
    <property type="entry name" value="q2cbj1_9rhob like domain"/>
    <property type="match status" value="1"/>
</dbReference>